<feature type="domain" description="Alpha/beta hydrolase fold-3" evidence="2">
    <location>
        <begin position="97"/>
        <end position="317"/>
    </location>
</feature>
<sequence length="340" mass="36549">MNYAVLMSFLDRISAILSSDKPGSDKPGDVPAPAEPPHALRQHFAVSSRTVQGFEVYSVAPMKFGETSAKDVTHYDPHAEALDELAPADAATQAVLYVLPGGFAQPIKARNWDFIAQLANAGLRVEIPLYGLIPEYNCAQGLPLLSQTYRELVEDHGAENITIIADSAGASPALGMFIARLEANAVSPEEGLLPAPRKIILNAPWIDMDLGGDGVEKYKNKDPILDPEKLRPQGNLWAQGLSDLRIDAAEPTAHPAVSPLNLDAASWPKLFGGTEFHVFCGDRDLSYPSSVQLTEQLTSAGLTATFHPQPGATHMFHLGKSREGKAARKVMAALAGEVRE</sequence>
<reference evidence="3 4" key="1">
    <citation type="submission" date="2020-10" db="EMBL/GenBank/DDBJ databases">
        <title>Novel species in genus Corynebacterium.</title>
        <authorList>
            <person name="Zhang G."/>
        </authorList>
    </citation>
    <scope>NUCLEOTIDE SEQUENCE [LARGE SCALE GENOMIC DNA]</scope>
    <source>
        <strain evidence="3 4">DSM 45110</strain>
    </source>
</reference>
<protein>
    <submittedName>
        <fullName evidence="3">Alpha/beta hydrolase</fullName>
    </submittedName>
</protein>
<dbReference type="Proteomes" id="UP000635902">
    <property type="component" value="Unassembled WGS sequence"/>
</dbReference>
<dbReference type="PANTHER" id="PTHR48081">
    <property type="entry name" value="AB HYDROLASE SUPERFAMILY PROTEIN C4A8.06C"/>
    <property type="match status" value="1"/>
</dbReference>
<organism evidence="3 4">
    <name type="scientific">Corynebacterium suicordis DSM 45110</name>
    <dbReference type="NCBI Taxonomy" id="1121369"/>
    <lineage>
        <taxon>Bacteria</taxon>
        <taxon>Bacillati</taxon>
        <taxon>Actinomycetota</taxon>
        <taxon>Actinomycetes</taxon>
        <taxon>Mycobacteriales</taxon>
        <taxon>Corynebacteriaceae</taxon>
        <taxon>Corynebacterium</taxon>
    </lineage>
</organism>
<dbReference type="EMBL" id="JADKMY010000003">
    <property type="protein sequence ID" value="MBF4554285.1"/>
    <property type="molecule type" value="Genomic_DNA"/>
</dbReference>
<comment type="caution">
    <text evidence="3">The sequence shown here is derived from an EMBL/GenBank/DDBJ whole genome shotgun (WGS) entry which is preliminary data.</text>
</comment>
<dbReference type="InterPro" id="IPR029058">
    <property type="entry name" value="AB_hydrolase_fold"/>
</dbReference>
<accession>A0ABR9ZLH0</accession>
<dbReference type="InterPro" id="IPR050300">
    <property type="entry name" value="GDXG_lipolytic_enzyme"/>
</dbReference>
<dbReference type="PANTHER" id="PTHR48081:SF8">
    <property type="entry name" value="ALPHA_BETA HYDROLASE FOLD-3 DOMAIN-CONTAINING PROTEIN-RELATED"/>
    <property type="match status" value="1"/>
</dbReference>
<name>A0ABR9ZLH0_9CORY</name>
<evidence type="ECO:0000256" key="1">
    <source>
        <dbReference type="ARBA" id="ARBA00022801"/>
    </source>
</evidence>
<dbReference type="RefSeq" id="WP_194557169.1">
    <property type="nucleotide sequence ID" value="NZ_JADKMY010000003.1"/>
</dbReference>
<keyword evidence="1 3" id="KW-0378">Hydrolase</keyword>
<dbReference type="Gene3D" id="3.40.50.1820">
    <property type="entry name" value="alpha/beta hydrolase"/>
    <property type="match status" value="1"/>
</dbReference>
<evidence type="ECO:0000259" key="2">
    <source>
        <dbReference type="Pfam" id="PF07859"/>
    </source>
</evidence>
<dbReference type="SUPFAM" id="SSF53474">
    <property type="entry name" value="alpha/beta-Hydrolases"/>
    <property type="match status" value="1"/>
</dbReference>
<evidence type="ECO:0000313" key="3">
    <source>
        <dbReference type="EMBL" id="MBF4554285.1"/>
    </source>
</evidence>
<dbReference type="InterPro" id="IPR013094">
    <property type="entry name" value="AB_hydrolase_3"/>
</dbReference>
<dbReference type="GO" id="GO:0016787">
    <property type="term" value="F:hydrolase activity"/>
    <property type="evidence" value="ECO:0007669"/>
    <property type="project" value="UniProtKB-KW"/>
</dbReference>
<dbReference type="Pfam" id="PF07859">
    <property type="entry name" value="Abhydrolase_3"/>
    <property type="match status" value="1"/>
</dbReference>
<gene>
    <name evidence="3" type="ORF">IRY30_09410</name>
</gene>
<proteinExistence type="predicted"/>
<keyword evidence="4" id="KW-1185">Reference proteome</keyword>
<evidence type="ECO:0000313" key="4">
    <source>
        <dbReference type="Proteomes" id="UP000635902"/>
    </source>
</evidence>